<accession>F4N3G1</accession>
<proteinExistence type="predicted"/>
<reference evidence="1" key="1">
    <citation type="journal article" date="2011" name="BMC Genomics">
        <title>Shotgun sequencing of Yersinia enterocolitica strain W22703 (biotype 2, serotype O:9): genomic evidence for oscillation between invertebrates and mammals.</title>
        <authorList>
            <person name="Fuchs T.M."/>
            <person name="Brandt K."/>
            <person name="Starke M."/>
            <person name="Rattei T."/>
        </authorList>
    </citation>
    <scope>NUCLEOTIDE SEQUENCE</scope>
</reference>
<dbReference type="EMBL" id="FR718694">
    <property type="protein sequence ID" value="CBX72619.1"/>
    <property type="molecule type" value="Genomic_DNA"/>
</dbReference>
<evidence type="ECO:0000313" key="1">
    <source>
        <dbReference type="EMBL" id="CBX72619.1"/>
    </source>
</evidence>
<gene>
    <name evidence="1" type="ORF">YEW_AY04870</name>
</gene>
<name>F4N3G1_YEREN</name>
<protein>
    <submittedName>
        <fullName evidence="1">Uncharacterized protein</fullName>
    </submittedName>
</protein>
<sequence>MLTDEGYSSATWHCFYRLIYIGECVAALMSAPDSLNSNRLG</sequence>
<dbReference type="AlphaFoldDB" id="F4N3G1"/>
<organism evidence="1">
    <name type="scientific">Yersinia enterocolitica W22703</name>
    <dbReference type="NCBI Taxonomy" id="913028"/>
    <lineage>
        <taxon>Bacteria</taxon>
        <taxon>Pseudomonadati</taxon>
        <taxon>Pseudomonadota</taxon>
        <taxon>Gammaproteobacteria</taxon>
        <taxon>Enterobacterales</taxon>
        <taxon>Yersiniaceae</taxon>
        <taxon>Yersinia</taxon>
    </lineage>
</organism>